<dbReference type="InterPro" id="IPR028994">
    <property type="entry name" value="Integrin_alpha_N"/>
</dbReference>
<evidence type="ECO:0000313" key="4">
    <source>
        <dbReference type="Proteomes" id="UP000194266"/>
    </source>
</evidence>
<dbReference type="InterPro" id="IPR013517">
    <property type="entry name" value="FG-GAP"/>
</dbReference>
<sequence>MIPPAERAVPRRDIPLAVGTTGFLHEQEGLPGYTWTDYASGTSKAVPGLGALPAGTMVRPVGAEGDLLALAPSPVKGVGWYTLLDPHTGGRTEVQLPAGYDFRGTTGGKVLAVEKAGSGTPSAAVLLGTGPEPTEPLRLTGLPEGAQMGSLQPRGMDGRHAVVSYGQGGTVRYGLLDSSTAVITPLSDALSGSGVRVFLGADRIAWWGQDGGVLRWVPRGDVTSDVRQLPLPGDAVPVALVGGTLLTTSPDATTGTPLGRPLTARPLDIDAPVTALEHVAAVSDGLLQSADGSAVFVGGSGTGDWGVHRFHQGPDGALAHHVAQPLPPVVSNVLGVNLYRGMLNRVDGLAGRLSIHQQDVGTGPMPVAGPATPVPAELPASVVRCDTGVDCVRIVEGNSYGLAFLARADGRTYLETREDAYTSYMRMALPGSGGTVRDASSSYVVVDGGSPRTQYLISPGYNKVIRSRPVQAAALWYSTLWSASVGSPGTLTGERLHLNASTPGTPVRTVRTGVACVPTDLQATARWLYWSCGTGKQSGVYDLKNNRGFGVPSGPAMLGDGYVVRHDREAGELRLTDFHTGSPLAERSVASLAAGTLTDDRRITWTVDKYGGHIAYVDADRRVHVVTDGVPDSAPVTGEADTSGHVAPRHPSGTYGTWSASLQPSRPVDSWELAITHRATGRRVALKKGGAERGHHAIHISWNGRESSGAPAPSGVYTWQLTARYGGGGVPVRVGSGTLEVLCGRLPTHVYDCDGFPDLLAVRKDGRTDSWEGHPKGHLYNRSYTADWPTSSTLVSAGDLNSDGYADLLVRSSAGELRAYWGIGQVYFDRATNKSTRLGTGWGIYDVMTSPGDLNRDGHPDLVTRDRNGALWLYAGTGKGTFKSRVRIATGLAGYTALVGVGDLNGDANGDLLGRDRYGNLYRWYGNGRSGFGGRVKIASGFNSYNTLVGIGDLTQDGRNDLLTRDSTGNLYRWSGNGNGGFTNRTRIGTGWGIYKTLN</sequence>
<dbReference type="Proteomes" id="UP000194266">
    <property type="component" value="Unassembled WGS sequence"/>
</dbReference>
<dbReference type="PANTHER" id="PTHR44103">
    <property type="entry name" value="PROPROTEIN CONVERTASE P"/>
    <property type="match status" value="1"/>
</dbReference>
<evidence type="ECO:0000256" key="1">
    <source>
        <dbReference type="ARBA" id="ARBA00022729"/>
    </source>
</evidence>
<dbReference type="Gene3D" id="2.130.10.130">
    <property type="entry name" value="Integrin alpha, N-terminal"/>
    <property type="match status" value="1"/>
</dbReference>
<dbReference type="EMBL" id="MRYD01000237">
    <property type="protein sequence ID" value="OSZ56962.1"/>
    <property type="molecule type" value="Genomic_DNA"/>
</dbReference>
<dbReference type="Pfam" id="PF13517">
    <property type="entry name" value="FG-GAP_3"/>
    <property type="match status" value="1"/>
</dbReference>
<keyword evidence="1" id="KW-0732">Signal</keyword>
<evidence type="ECO:0000313" key="3">
    <source>
        <dbReference type="EMBL" id="OSZ56962.1"/>
    </source>
</evidence>
<accession>A0ABX3YB64</accession>
<name>A0ABX3YB64_9ACTN</name>
<feature type="region of interest" description="Disordered" evidence="2">
    <location>
        <begin position="631"/>
        <end position="650"/>
    </location>
</feature>
<reference evidence="3 4" key="1">
    <citation type="submission" date="2016-12" db="EMBL/GenBank/DDBJ databases">
        <title>Genome Mining:The Detection of Biosynthetic Gene Clusters to Aid in the Expression of Curamycin A produced by Streptomyces sp. strain CZA14.</title>
        <authorList>
            <person name="Durrell K.A."/>
            <person name="Kirby B.M."/>
            <person name="Khan W."/>
            <person name="Mthethwa T."/>
            <person name="Le Roes-Hill M."/>
        </authorList>
    </citation>
    <scope>NUCLEOTIDE SEQUENCE [LARGE SCALE GENOMIC DNA]</scope>
    <source>
        <strain evidence="3 4">CZA14</strain>
    </source>
</reference>
<dbReference type="Gene3D" id="2.60.40.4070">
    <property type="match status" value="1"/>
</dbReference>
<comment type="caution">
    <text evidence="3">The sequence shown here is derived from an EMBL/GenBank/DDBJ whole genome shotgun (WGS) entry which is preliminary data.</text>
</comment>
<protein>
    <recommendedName>
        <fullName evidence="5">FlgD Ig-like domain-containing protein</fullName>
    </recommendedName>
</protein>
<gene>
    <name evidence="3" type="ORF">OQI_29985</name>
</gene>
<dbReference type="SUPFAM" id="SSF69318">
    <property type="entry name" value="Integrin alpha N-terminal domain"/>
    <property type="match status" value="1"/>
</dbReference>
<evidence type="ECO:0008006" key="5">
    <source>
        <dbReference type="Google" id="ProtNLM"/>
    </source>
</evidence>
<organism evidence="3 4">
    <name type="scientific">Streptomyces pharetrae CZA14</name>
    <dbReference type="NCBI Taxonomy" id="1144883"/>
    <lineage>
        <taxon>Bacteria</taxon>
        <taxon>Bacillati</taxon>
        <taxon>Actinomycetota</taxon>
        <taxon>Actinomycetes</taxon>
        <taxon>Kitasatosporales</taxon>
        <taxon>Streptomycetaceae</taxon>
        <taxon>Streptomyces</taxon>
    </lineage>
</organism>
<dbReference type="PANTHER" id="PTHR44103:SF1">
    <property type="entry name" value="PROPROTEIN CONVERTASE P"/>
    <property type="match status" value="1"/>
</dbReference>
<proteinExistence type="predicted"/>
<evidence type="ECO:0000256" key="2">
    <source>
        <dbReference type="SAM" id="MobiDB-lite"/>
    </source>
</evidence>
<keyword evidence="4" id="KW-1185">Reference proteome</keyword>